<dbReference type="GO" id="GO:0008017">
    <property type="term" value="F:microtubule binding"/>
    <property type="evidence" value="ECO:0007669"/>
    <property type="project" value="InterPro"/>
</dbReference>
<organism evidence="15 16">
    <name type="scientific">Pseudolycoriella hygida</name>
    <dbReference type="NCBI Taxonomy" id="35572"/>
    <lineage>
        <taxon>Eukaryota</taxon>
        <taxon>Metazoa</taxon>
        <taxon>Ecdysozoa</taxon>
        <taxon>Arthropoda</taxon>
        <taxon>Hexapoda</taxon>
        <taxon>Insecta</taxon>
        <taxon>Pterygota</taxon>
        <taxon>Neoptera</taxon>
        <taxon>Endopterygota</taxon>
        <taxon>Diptera</taxon>
        <taxon>Nematocera</taxon>
        <taxon>Sciaroidea</taxon>
        <taxon>Sciaridae</taxon>
        <taxon>Pseudolycoriella</taxon>
    </lineage>
</organism>
<dbReference type="PANTHER" id="PTHR31543:SF0">
    <property type="entry name" value="DYNEIN REGULATORY COMPLEX SUBUNIT 4"/>
    <property type="match status" value="1"/>
</dbReference>
<evidence type="ECO:0000256" key="12">
    <source>
        <dbReference type="ARBA" id="ARBA00031568"/>
    </source>
</evidence>
<protein>
    <recommendedName>
        <fullName evidence="4">Dynein regulatory complex subunit 4</fullName>
    </recommendedName>
    <alternativeName>
        <fullName evidence="12">Growth arrest-specific protein 8</fullName>
    </alternativeName>
</protein>
<sequence length="472" mass="55658">MNTINSKLFNKWKKLFTAVIDGVDTSAMSREQLEKFAHNLRNEMEREREERNFFQIERDKLRTFWEITRNQLEDAKLMIRSKEREVAVAQENAEVEIKNNLQQMKHLQYENHTRLGEIRAETMTQLKLAQEDHFIQELELYNDKRALKRLLREKEETTELEKQELKMKISKLLSQERVRSALEADAMSQLHENKLQGYIEEAEIKYRMEIFEVEERKSAHISNLIESHKKAFEEMRNYYNDITVNNLVLISSLKEQMEQLRQQSEQNENLMAQLKLKNKALAEPKKAAEAELCDLRKKLENFNRDRAALSRTKSRYSSASKQLNDLKWETEALQMRCEKLTEERDILKEKFEEAVMELQQKVTLKNVLLERKLNIAEKEAEKRELVLGEVLSAAGMEPHDLSVKMEKLLKSKNDKIQELRYELAKVCRAHDDMLIVFEEKLAEHGIPKEELPFQPLKAHAILRAGSSSTSIV</sequence>
<reference evidence="15" key="1">
    <citation type="submission" date="2022-07" db="EMBL/GenBank/DDBJ databases">
        <authorList>
            <person name="Trinca V."/>
            <person name="Uliana J.V.C."/>
            <person name="Torres T.T."/>
            <person name="Ward R.J."/>
            <person name="Monesi N."/>
        </authorList>
    </citation>
    <scope>NUCLEOTIDE SEQUENCE</scope>
    <source>
        <strain evidence="15">HSMRA1968</strain>
        <tissue evidence="15">Whole embryos</tissue>
    </source>
</reference>
<dbReference type="Proteomes" id="UP001151699">
    <property type="component" value="Chromosome X"/>
</dbReference>
<evidence type="ECO:0000256" key="10">
    <source>
        <dbReference type="ARBA" id="ARBA00023212"/>
    </source>
</evidence>
<evidence type="ECO:0000256" key="11">
    <source>
        <dbReference type="ARBA" id="ARBA00023273"/>
    </source>
</evidence>
<evidence type="ECO:0000256" key="4">
    <source>
        <dbReference type="ARBA" id="ARBA00021301"/>
    </source>
</evidence>
<feature type="coiled-coil region" evidence="13">
    <location>
        <begin position="144"/>
        <end position="175"/>
    </location>
</feature>
<evidence type="ECO:0000256" key="8">
    <source>
        <dbReference type="ARBA" id="ARBA00023054"/>
    </source>
</evidence>
<feature type="domain" description="Growth arrest-specific protein 8" evidence="14">
    <location>
        <begin position="223"/>
        <end position="419"/>
    </location>
</feature>
<proteinExistence type="inferred from homology"/>
<dbReference type="PANTHER" id="PTHR31543">
    <property type="entry name" value="DYNEIN REGULATORY COMPLEX SUBUNIT 4"/>
    <property type="match status" value="1"/>
</dbReference>
<dbReference type="GO" id="GO:0005874">
    <property type="term" value="C:microtubule"/>
    <property type="evidence" value="ECO:0007669"/>
    <property type="project" value="UniProtKB-KW"/>
</dbReference>
<dbReference type="Gene3D" id="1.20.5.1160">
    <property type="entry name" value="Vasodilator-stimulated phosphoprotein"/>
    <property type="match status" value="1"/>
</dbReference>
<keyword evidence="6" id="KW-0493">Microtubule</keyword>
<comment type="caution">
    <text evidence="15">The sequence shown here is derived from an EMBL/GenBank/DDBJ whole genome shotgun (WGS) entry which is preliminary data.</text>
</comment>
<dbReference type="AlphaFoldDB" id="A0A9Q0RYL3"/>
<evidence type="ECO:0000256" key="7">
    <source>
        <dbReference type="ARBA" id="ARBA00022846"/>
    </source>
</evidence>
<dbReference type="GO" id="GO:0031267">
    <property type="term" value="F:small GTPase binding"/>
    <property type="evidence" value="ECO:0007669"/>
    <property type="project" value="InterPro"/>
</dbReference>
<dbReference type="GO" id="GO:0031514">
    <property type="term" value="C:motile cilium"/>
    <property type="evidence" value="ECO:0007669"/>
    <property type="project" value="UniProtKB-SubCell"/>
</dbReference>
<dbReference type="InterPro" id="IPR039308">
    <property type="entry name" value="GAS8"/>
</dbReference>
<dbReference type="EMBL" id="WJQU01000003">
    <property type="protein sequence ID" value="KAJ6637532.1"/>
    <property type="molecule type" value="Genomic_DNA"/>
</dbReference>
<keyword evidence="16" id="KW-1185">Reference proteome</keyword>
<comment type="similarity">
    <text evidence="3">Belongs to the DRC4 family.</text>
</comment>
<evidence type="ECO:0000256" key="9">
    <source>
        <dbReference type="ARBA" id="ARBA00023069"/>
    </source>
</evidence>
<keyword evidence="11" id="KW-0966">Cell projection</keyword>
<accession>A0A9Q0RYL3</accession>
<dbReference type="Pfam" id="PF13851">
    <property type="entry name" value="GAS"/>
    <property type="match status" value="1"/>
</dbReference>
<evidence type="ECO:0000256" key="5">
    <source>
        <dbReference type="ARBA" id="ARBA00022490"/>
    </source>
</evidence>
<evidence type="ECO:0000256" key="2">
    <source>
        <dbReference type="ARBA" id="ARBA00004245"/>
    </source>
</evidence>
<feature type="coiled-coil region" evidence="13">
    <location>
        <begin position="30"/>
        <end position="99"/>
    </location>
</feature>
<evidence type="ECO:0000259" key="14">
    <source>
        <dbReference type="Pfam" id="PF13851"/>
    </source>
</evidence>
<gene>
    <name evidence="15" type="primary">Gas8</name>
    <name evidence="15" type="ORF">Bhyg_10263</name>
</gene>
<keyword evidence="8 13" id="KW-0175">Coiled coil</keyword>
<dbReference type="GO" id="GO:0005794">
    <property type="term" value="C:Golgi apparatus"/>
    <property type="evidence" value="ECO:0007669"/>
    <property type="project" value="TreeGrafter"/>
</dbReference>
<comment type="subcellular location">
    <subcellularLocation>
        <location evidence="1">Cell projection</location>
        <location evidence="1">Cilium</location>
        <location evidence="1">Flagellum</location>
    </subcellularLocation>
    <subcellularLocation>
        <location evidence="2">Cytoplasm</location>
        <location evidence="2">Cytoskeleton</location>
    </subcellularLocation>
</comment>
<keyword evidence="10" id="KW-0206">Cytoskeleton</keyword>
<feature type="coiled-coil region" evidence="13">
    <location>
        <begin position="250"/>
        <end position="280"/>
    </location>
</feature>
<evidence type="ECO:0000256" key="1">
    <source>
        <dbReference type="ARBA" id="ARBA00004230"/>
    </source>
</evidence>
<evidence type="ECO:0000256" key="13">
    <source>
        <dbReference type="SAM" id="Coils"/>
    </source>
</evidence>
<evidence type="ECO:0000256" key="3">
    <source>
        <dbReference type="ARBA" id="ARBA00009859"/>
    </source>
</evidence>
<dbReference type="InterPro" id="IPR025593">
    <property type="entry name" value="GAS8_dom"/>
</dbReference>
<keyword evidence="9" id="KW-0969">Cilium</keyword>
<feature type="coiled-coil region" evidence="13">
    <location>
        <begin position="323"/>
        <end position="357"/>
    </location>
</feature>
<keyword evidence="7" id="KW-0282">Flagellum</keyword>
<evidence type="ECO:0000256" key="6">
    <source>
        <dbReference type="ARBA" id="ARBA00022701"/>
    </source>
</evidence>
<dbReference type="GO" id="GO:0048870">
    <property type="term" value="P:cell motility"/>
    <property type="evidence" value="ECO:0007669"/>
    <property type="project" value="InterPro"/>
</dbReference>
<evidence type="ECO:0000313" key="15">
    <source>
        <dbReference type="EMBL" id="KAJ6637532.1"/>
    </source>
</evidence>
<keyword evidence="5" id="KW-0963">Cytoplasm</keyword>
<dbReference type="OrthoDB" id="275583at2759"/>
<evidence type="ECO:0000313" key="16">
    <source>
        <dbReference type="Proteomes" id="UP001151699"/>
    </source>
</evidence>
<name>A0A9Q0RYL3_9DIPT</name>